<dbReference type="Gene3D" id="1.10.630.10">
    <property type="entry name" value="Cytochrome P450"/>
    <property type="match status" value="2"/>
</dbReference>
<dbReference type="InterPro" id="IPR001128">
    <property type="entry name" value="Cyt_P450"/>
</dbReference>
<dbReference type="CDD" id="cd20625">
    <property type="entry name" value="CYP164-like"/>
    <property type="match status" value="1"/>
</dbReference>
<evidence type="ECO:0008006" key="4">
    <source>
        <dbReference type="Google" id="ProtNLM"/>
    </source>
</evidence>
<evidence type="ECO:0000256" key="1">
    <source>
        <dbReference type="ARBA" id="ARBA00010617"/>
    </source>
</evidence>
<dbReference type="PROSITE" id="PS00086">
    <property type="entry name" value="CYTOCHROME_P450"/>
    <property type="match status" value="2"/>
</dbReference>
<dbReference type="RefSeq" id="WP_344897513.1">
    <property type="nucleotide sequence ID" value="NZ_BAAAWD010000010.1"/>
</dbReference>
<dbReference type="SUPFAM" id="SSF48264">
    <property type="entry name" value="Cytochrome P450"/>
    <property type="match status" value="2"/>
</dbReference>
<accession>A0ABN3Y7I7</accession>
<dbReference type="EMBL" id="BAAAWD010000010">
    <property type="protein sequence ID" value="GAA3013304.1"/>
    <property type="molecule type" value="Genomic_DNA"/>
</dbReference>
<sequence length="841" mass="91896">MSSDEFPPILGGFDLSDRSRYAEGFPHDVFTRLRRQEEILFHPPGRTADGEGFWVLSRYDDMVAAASDPVFSSQGGGGRAGGGTHIDDLAPGVHAGTLLNMMDDPRHQLIKEQVAPGVEGGTLAALEPDLRELADSVVADAVAKGKGDLIRDVAGQFAIKAALRLLGVPRHDWDALLGWVDVSTGFDDREAGEDNERSQMARLALYQYGTSLLKGKQETPAEDLMSAVGRAEIPADSGQPPLGKYEREVFFNLTLGAGTEPPRNAIALGLLALAENPDQWEALRRDRSLLPGAIEEILRWASPTPYNRRTATRDIEFRGAKIKAGDKVTFWWASANRDESVFDDPFTFDIRRAHNPHLAFGFGSHSCLGERMGRLDVRLVLEALLDRVERIRLTGPVEWAKDNKHTVILRMPVAYDGVTDVPAPDPRDLPASTLPQQPGQYIISQMLPFNPFDPVFRDDPYTVYRAIAEGGPAVRTPAGTVVVTGHREVTEALADPRNGWGDGHLVADHFAKDADGNPVRQFAFMDPPDHTRLRGLVSKAFTARVVEGLRPRAEELVAGMVAGIREAAAEGPVDLMDAVAHPLPTILLAELMGVPADNLDRFRAWSAAIGRGLDPDFMLTRDQVGQRQGGREQFNRYFTELAAQRRREPADDLISALVAAEQEGDRLTESELIITCTLLISAGYALTVHLIGNGMLALLRNPDQLDWLRANPDQIAGATEELLRFDGPTQMISRLVLEDTMVGDTPVTAGETLLLVLGAAARDPRVYDDPDVLDLSRRPGVRNLGFGHGIHFCIGAPLARMTAQIALSALSRLDMELAVDDPRRNEGMVVRGLAELPVILK</sequence>
<dbReference type="PRINTS" id="PR00359">
    <property type="entry name" value="BP450"/>
</dbReference>
<protein>
    <recommendedName>
        <fullName evidence="4">Cytochrome P450</fullName>
    </recommendedName>
</protein>
<proteinExistence type="inferred from homology"/>
<dbReference type="PANTHER" id="PTHR46696:SF1">
    <property type="entry name" value="CYTOCHROME P450 YJIB-RELATED"/>
    <property type="match status" value="1"/>
</dbReference>
<reference evidence="2 3" key="1">
    <citation type="journal article" date="2019" name="Int. J. Syst. Evol. Microbiol.">
        <title>The Global Catalogue of Microorganisms (GCM) 10K type strain sequencing project: providing services to taxonomists for standard genome sequencing and annotation.</title>
        <authorList>
            <consortium name="The Broad Institute Genomics Platform"/>
            <consortium name="The Broad Institute Genome Sequencing Center for Infectious Disease"/>
            <person name="Wu L."/>
            <person name="Ma J."/>
        </authorList>
    </citation>
    <scope>NUCLEOTIDE SEQUENCE [LARGE SCALE GENOMIC DNA]</scope>
    <source>
        <strain evidence="2 3">JCM 3106</strain>
    </source>
</reference>
<keyword evidence="3" id="KW-1185">Reference proteome</keyword>
<dbReference type="Proteomes" id="UP001499930">
    <property type="component" value="Unassembled WGS sequence"/>
</dbReference>
<evidence type="ECO:0000313" key="2">
    <source>
        <dbReference type="EMBL" id="GAA3013304.1"/>
    </source>
</evidence>
<comment type="caution">
    <text evidence="2">The sequence shown here is derived from an EMBL/GenBank/DDBJ whole genome shotgun (WGS) entry which is preliminary data.</text>
</comment>
<dbReference type="Pfam" id="PF00067">
    <property type="entry name" value="p450"/>
    <property type="match status" value="2"/>
</dbReference>
<dbReference type="InterPro" id="IPR002397">
    <property type="entry name" value="Cyt_P450_B"/>
</dbReference>
<dbReference type="InterPro" id="IPR036396">
    <property type="entry name" value="Cyt_P450_sf"/>
</dbReference>
<evidence type="ECO:0000313" key="3">
    <source>
        <dbReference type="Proteomes" id="UP001499930"/>
    </source>
</evidence>
<organism evidence="2 3">
    <name type="scientific">Streptosporangium longisporum</name>
    <dbReference type="NCBI Taxonomy" id="46187"/>
    <lineage>
        <taxon>Bacteria</taxon>
        <taxon>Bacillati</taxon>
        <taxon>Actinomycetota</taxon>
        <taxon>Actinomycetes</taxon>
        <taxon>Streptosporangiales</taxon>
        <taxon>Streptosporangiaceae</taxon>
        <taxon>Streptosporangium</taxon>
    </lineage>
</organism>
<gene>
    <name evidence="2" type="ORF">GCM10017559_40590</name>
</gene>
<dbReference type="InterPro" id="IPR017972">
    <property type="entry name" value="Cyt_P450_CS"/>
</dbReference>
<comment type="similarity">
    <text evidence="1">Belongs to the cytochrome P450 family.</text>
</comment>
<dbReference type="PANTHER" id="PTHR46696">
    <property type="entry name" value="P450, PUTATIVE (EUROFUNG)-RELATED"/>
    <property type="match status" value="1"/>
</dbReference>
<name>A0ABN3Y7I7_9ACTN</name>